<organism evidence="2 3">
    <name type="scientific">Halobaculum lipolyticum</name>
    <dbReference type="NCBI Taxonomy" id="3032001"/>
    <lineage>
        <taxon>Archaea</taxon>
        <taxon>Methanobacteriati</taxon>
        <taxon>Methanobacteriota</taxon>
        <taxon>Stenosarchaea group</taxon>
        <taxon>Halobacteria</taxon>
        <taxon>Halobacteriales</taxon>
        <taxon>Haloferacaceae</taxon>
        <taxon>Halobaculum</taxon>
    </lineage>
</organism>
<dbReference type="GeneID" id="81124390"/>
<reference evidence="2 3" key="1">
    <citation type="journal article" date="2019" name="Int. J. Syst. Evol. Microbiol.">
        <title>The Global Catalogue of Microorganisms (GCM) 10K type strain sequencing project: providing services to taxonomists for standard genome sequencing and annotation.</title>
        <authorList>
            <consortium name="The Broad Institute Genomics Platform"/>
            <consortium name="The Broad Institute Genome Sequencing Center for Infectious Disease"/>
            <person name="Wu L."/>
            <person name="Ma J."/>
        </authorList>
    </citation>
    <scope>NUCLEOTIDE SEQUENCE [LARGE SCALE GENOMIC DNA]</scope>
    <source>
        <strain evidence="2 3">DT31</strain>
    </source>
</reference>
<name>A0ABD5WIY3_9EURY</name>
<keyword evidence="3" id="KW-1185">Reference proteome</keyword>
<sequence length="121" mass="12731">MGVLTHIEVTQGLLGGGTLGLFAARVRLRYLAEQTDTGITRRRARTGESAAEALNELEYPAVYDRYLAYGCLCVAVGALAAVPLFDPGARATIYLLTTSIVGFVSAGAAYGLASLRSGMEE</sequence>
<feature type="transmembrane region" description="Helical" evidence="1">
    <location>
        <begin position="66"/>
        <end position="85"/>
    </location>
</feature>
<gene>
    <name evidence="2" type="ORF">ACFQL9_12570</name>
</gene>
<evidence type="ECO:0000313" key="2">
    <source>
        <dbReference type="EMBL" id="MFC7070478.1"/>
    </source>
</evidence>
<comment type="caution">
    <text evidence="2">The sequence shown here is derived from an EMBL/GenBank/DDBJ whole genome shotgun (WGS) entry which is preliminary data.</text>
</comment>
<keyword evidence="1" id="KW-1133">Transmembrane helix</keyword>
<proteinExistence type="predicted"/>
<keyword evidence="1" id="KW-0472">Membrane</keyword>
<keyword evidence="1" id="KW-0812">Transmembrane</keyword>
<feature type="transmembrane region" description="Helical" evidence="1">
    <location>
        <begin position="91"/>
        <end position="113"/>
    </location>
</feature>
<dbReference type="EMBL" id="JBHTAH010000011">
    <property type="protein sequence ID" value="MFC7070478.1"/>
    <property type="molecule type" value="Genomic_DNA"/>
</dbReference>
<protein>
    <submittedName>
        <fullName evidence="2">Uncharacterized protein</fullName>
    </submittedName>
</protein>
<accession>A0ABD5WIY3</accession>
<dbReference type="AlphaFoldDB" id="A0ABD5WIY3"/>
<evidence type="ECO:0000256" key="1">
    <source>
        <dbReference type="SAM" id="Phobius"/>
    </source>
</evidence>
<dbReference type="RefSeq" id="WP_284032530.1">
    <property type="nucleotide sequence ID" value="NZ_CP126154.1"/>
</dbReference>
<evidence type="ECO:0000313" key="3">
    <source>
        <dbReference type="Proteomes" id="UP001596461"/>
    </source>
</evidence>
<dbReference type="Proteomes" id="UP001596461">
    <property type="component" value="Unassembled WGS sequence"/>
</dbReference>